<keyword evidence="1" id="KW-0732">Signal</keyword>
<sequence>MNVKKIALLVGALVIAVVTAVMAKNMFAGAGAQQAQAAPVPDGPKVLVAKKSLPVGTIIDAESFAYQPWPKELMQGAYYVEGAPDGDPKALMGTVVRYALTAGQPATRGSLVGPNDRGFLAAALSPGMRAITVPVNASTGVAGFVFPGDRVDMVLTQEVKGGGDGDPLKVSETIVRNIRVLATDQRISSTDAEGKTQVRTFSNVTIEVTPRLAEKIVVAQSVGTLSLSLRSIADSTAELERAVAAGEVKVPAGVNPAQERQMLLAVANRPLDANPTFSTGGDVSRFQRRTVPARQQDEASKMAAAMAGFGKGLGQAIAGAPGAAPAPTGPAVRVTRGNNVTVVPVGAR</sequence>
<evidence type="ECO:0000256" key="1">
    <source>
        <dbReference type="SAM" id="SignalP"/>
    </source>
</evidence>
<proteinExistence type="predicted"/>
<gene>
    <name evidence="3" type="primary">cpaB</name>
    <name evidence="3" type="ORF">H9L13_06315</name>
</gene>
<feature type="domain" description="SAF" evidence="2">
    <location>
        <begin position="44"/>
        <end position="112"/>
    </location>
</feature>
<keyword evidence="4" id="KW-1185">Reference proteome</keyword>
<protein>
    <submittedName>
        <fullName evidence="3">Flp pilus assembly protein CpaB</fullName>
    </submittedName>
</protein>
<feature type="signal peptide" evidence="1">
    <location>
        <begin position="1"/>
        <end position="23"/>
    </location>
</feature>
<dbReference type="RefSeq" id="WP_187536939.1">
    <property type="nucleotide sequence ID" value="NZ_BAABJT010000001.1"/>
</dbReference>
<accession>A0A7G9SES2</accession>
<dbReference type="Pfam" id="PF08666">
    <property type="entry name" value="SAF"/>
    <property type="match status" value="1"/>
</dbReference>
<dbReference type="AlphaFoldDB" id="A0A7G9SES2"/>
<evidence type="ECO:0000313" key="4">
    <source>
        <dbReference type="Proteomes" id="UP000515971"/>
    </source>
</evidence>
<dbReference type="Pfam" id="PF16976">
    <property type="entry name" value="RcpC"/>
    <property type="match status" value="1"/>
</dbReference>
<dbReference type="Proteomes" id="UP000515971">
    <property type="component" value="Chromosome"/>
</dbReference>
<dbReference type="InterPro" id="IPR017592">
    <property type="entry name" value="Pilus_assmbl_Flp-typ_CpaB"/>
</dbReference>
<reference evidence="3 4" key="1">
    <citation type="submission" date="2020-08" db="EMBL/GenBank/DDBJ databases">
        <title>Genome sequence of Sphingomonas lutea KCTC 23642T.</title>
        <authorList>
            <person name="Hyun D.-W."/>
            <person name="Bae J.-W."/>
        </authorList>
    </citation>
    <scope>NUCLEOTIDE SEQUENCE [LARGE SCALE GENOMIC DNA]</scope>
    <source>
        <strain evidence="3 4">KCTC 23642</strain>
    </source>
</reference>
<evidence type="ECO:0000313" key="3">
    <source>
        <dbReference type="EMBL" id="QNN66347.1"/>
    </source>
</evidence>
<dbReference type="NCBIfam" id="TIGR03177">
    <property type="entry name" value="pilus_cpaB"/>
    <property type="match status" value="1"/>
</dbReference>
<dbReference type="InterPro" id="IPR031571">
    <property type="entry name" value="RcpC_dom"/>
</dbReference>
<evidence type="ECO:0000259" key="2">
    <source>
        <dbReference type="SMART" id="SM00858"/>
    </source>
</evidence>
<name>A0A7G9SES2_9SPHN</name>
<dbReference type="InterPro" id="IPR013974">
    <property type="entry name" value="SAF"/>
</dbReference>
<dbReference type="CDD" id="cd11614">
    <property type="entry name" value="SAF_CpaB_FlgA_like"/>
    <property type="match status" value="1"/>
</dbReference>
<dbReference type="KEGG" id="slut:H9L13_06315"/>
<dbReference type="SMART" id="SM00858">
    <property type="entry name" value="SAF"/>
    <property type="match status" value="1"/>
</dbReference>
<organism evidence="3 4">
    <name type="scientific">Sphingomonas lutea</name>
    <dbReference type="NCBI Taxonomy" id="1045317"/>
    <lineage>
        <taxon>Bacteria</taxon>
        <taxon>Pseudomonadati</taxon>
        <taxon>Pseudomonadota</taxon>
        <taxon>Alphaproteobacteria</taxon>
        <taxon>Sphingomonadales</taxon>
        <taxon>Sphingomonadaceae</taxon>
        <taxon>Sphingomonas</taxon>
    </lineage>
</organism>
<dbReference type="EMBL" id="CP060718">
    <property type="protein sequence ID" value="QNN66347.1"/>
    <property type="molecule type" value="Genomic_DNA"/>
</dbReference>
<feature type="chain" id="PRO_5028918009" evidence="1">
    <location>
        <begin position="24"/>
        <end position="348"/>
    </location>
</feature>